<comment type="caution">
    <text evidence="6">The sequence shown here is derived from an EMBL/GenBank/DDBJ whole genome shotgun (WGS) entry which is preliminary data.</text>
</comment>
<dbReference type="InterPro" id="IPR000592">
    <property type="entry name" value="Ribosomal_eS27"/>
</dbReference>
<keyword evidence="5" id="KW-0863">Zinc-finger</keyword>
<dbReference type="Gene3D" id="2.20.25.100">
    <property type="entry name" value="Zn-binding ribosomal proteins"/>
    <property type="match status" value="1"/>
</dbReference>
<dbReference type="GO" id="GO:1990904">
    <property type="term" value="C:ribonucleoprotein complex"/>
    <property type="evidence" value="ECO:0007669"/>
    <property type="project" value="UniProtKB-KW"/>
</dbReference>
<proteinExistence type="inferred from homology"/>
<evidence type="ECO:0000256" key="1">
    <source>
        <dbReference type="ARBA" id="ARBA00010919"/>
    </source>
</evidence>
<dbReference type="Proteomes" id="UP000763484">
    <property type="component" value="Unassembled WGS sequence"/>
</dbReference>
<evidence type="ECO:0000313" key="6">
    <source>
        <dbReference type="EMBL" id="MBE5728177.1"/>
    </source>
</evidence>
<dbReference type="InterPro" id="IPR011332">
    <property type="entry name" value="Ribosomal_zn-bd"/>
</dbReference>
<dbReference type="GO" id="GO:0008270">
    <property type="term" value="F:zinc ion binding"/>
    <property type="evidence" value="ECO:0007669"/>
    <property type="project" value="UniProtKB-UniRule"/>
</dbReference>
<keyword evidence="2 5" id="KW-0862">Zinc</keyword>
<dbReference type="EMBL" id="JADFAQ010000028">
    <property type="protein sequence ID" value="MBE5728177.1"/>
    <property type="molecule type" value="Genomic_DNA"/>
</dbReference>
<dbReference type="AlphaFoldDB" id="A0A8T3UXL6"/>
<protein>
    <recommendedName>
        <fullName evidence="5">Small ribosomal subunit protein eS27</fullName>
    </recommendedName>
</protein>
<feature type="binding site" evidence="5">
    <location>
        <position position="40"/>
    </location>
    <ligand>
        <name>Zn(2+)</name>
        <dbReference type="ChEBI" id="CHEBI:29105"/>
    </ligand>
</feature>
<evidence type="ECO:0000256" key="5">
    <source>
        <dbReference type="HAMAP-Rule" id="MF_00371"/>
    </source>
</evidence>
<feature type="binding site" evidence="5">
    <location>
        <position position="37"/>
    </location>
    <ligand>
        <name>Zn(2+)</name>
        <dbReference type="ChEBI" id="CHEBI:29105"/>
    </ligand>
</feature>
<evidence type="ECO:0000256" key="2">
    <source>
        <dbReference type="ARBA" id="ARBA00022833"/>
    </source>
</evidence>
<feature type="binding site" evidence="5">
    <location>
        <position position="21"/>
    </location>
    <ligand>
        <name>Zn(2+)</name>
        <dbReference type="ChEBI" id="CHEBI:29105"/>
    </ligand>
</feature>
<dbReference type="HAMAP" id="MF_00371">
    <property type="entry name" value="Ribosomal_eS27"/>
    <property type="match status" value="1"/>
</dbReference>
<feature type="zinc finger region" description="C4-type" evidence="5">
    <location>
        <begin position="18"/>
        <end position="40"/>
    </location>
</feature>
<comment type="similarity">
    <text evidence="1 5">Belongs to the eukaryotic ribosomal protein eS27 family.</text>
</comment>
<dbReference type="GO" id="GO:0003735">
    <property type="term" value="F:structural constituent of ribosome"/>
    <property type="evidence" value="ECO:0007669"/>
    <property type="project" value="InterPro"/>
</dbReference>
<organism evidence="6 7">
    <name type="scientific">Candidatus Acidifodinimicrobium mancum</name>
    <dbReference type="NCBI Taxonomy" id="2898728"/>
    <lineage>
        <taxon>Archaea</taxon>
        <taxon>Candidatus Parvarchaeota</taxon>
        <taxon>Candidatus Acidifodinimicrobiaceae</taxon>
        <taxon>Candidatus Acidifodinimicrobium</taxon>
    </lineage>
</organism>
<feature type="binding site" evidence="5">
    <location>
        <position position="18"/>
    </location>
    <ligand>
        <name>Zn(2+)</name>
        <dbReference type="ChEBI" id="CHEBI:29105"/>
    </ligand>
</feature>
<reference evidence="6 7" key="1">
    <citation type="submission" date="2020-09" db="EMBL/GenBank/DDBJ databases">
        <title>Genomic characterization of a novel Parvarchaeota family in acid mine drainage sediments.</title>
        <authorList>
            <person name="Luo Z.-H."/>
        </authorList>
    </citation>
    <scope>NUCLEOTIDE SEQUENCE [LARGE SCALE GENOMIC DNA]</scope>
    <source>
        <strain evidence="6">TL1-5_bins.178</strain>
    </source>
</reference>
<sequence>MEEIIFKNVESAFMKVRCKKCKNEQIVFSRPSSDVKCLVCSELLVKATGGKGEVLGEIIETYS</sequence>
<dbReference type="GO" id="GO:0005840">
    <property type="term" value="C:ribosome"/>
    <property type="evidence" value="ECO:0007669"/>
    <property type="project" value="UniProtKB-KW"/>
</dbReference>
<comment type="subunit">
    <text evidence="5">Part of the 30S ribosomal subunit.</text>
</comment>
<name>A0A8T3UXL6_9ARCH</name>
<dbReference type="SUPFAM" id="SSF57829">
    <property type="entry name" value="Zn-binding ribosomal proteins"/>
    <property type="match status" value="1"/>
</dbReference>
<comment type="cofactor">
    <cofactor evidence="5">
        <name>Zn(2+)</name>
        <dbReference type="ChEBI" id="CHEBI:29105"/>
    </cofactor>
    <text evidence="5">Binds 1 zinc ion per subunit.</text>
</comment>
<accession>A0A8T3UXL6</accession>
<gene>
    <name evidence="5" type="primary">rps27e</name>
    <name evidence="6" type="ORF">IHE50_02050</name>
</gene>
<dbReference type="NCBIfam" id="NF001629">
    <property type="entry name" value="PRK00415.1"/>
    <property type="match status" value="1"/>
</dbReference>
<dbReference type="GO" id="GO:0006412">
    <property type="term" value="P:translation"/>
    <property type="evidence" value="ECO:0007669"/>
    <property type="project" value="UniProtKB-UniRule"/>
</dbReference>
<dbReference type="InterPro" id="IPR023407">
    <property type="entry name" value="Ribosomal_eS27_Zn-bd_dom_sf"/>
</dbReference>
<evidence type="ECO:0000256" key="3">
    <source>
        <dbReference type="ARBA" id="ARBA00022980"/>
    </source>
</evidence>
<dbReference type="Pfam" id="PF01667">
    <property type="entry name" value="Ribosomal_S27e"/>
    <property type="match status" value="1"/>
</dbReference>
<keyword evidence="5" id="KW-0479">Metal-binding</keyword>
<evidence type="ECO:0000256" key="4">
    <source>
        <dbReference type="ARBA" id="ARBA00023274"/>
    </source>
</evidence>
<keyword evidence="4 5" id="KW-0687">Ribonucleoprotein</keyword>
<keyword evidence="3 5" id="KW-0689">Ribosomal protein</keyword>
<evidence type="ECO:0000313" key="7">
    <source>
        <dbReference type="Proteomes" id="UP000763484"/>
    </source>
</evidence>